<evidence type="ECO:0000256" key="1">
    <source>
        <dbReference type="SAM" id="MobiDB-lite"/>
    </source>
</evidence>
<dbReference type="AlphaFoldDB" id="A0A5B7BWV5"/>
<reference evidence="2" key="1">
    <citation type="submission" date="2019-08" db="EMBL/GenBank/DDBJ databases">
        <title>Reference gene set and small RNA set construction with multiple tissues from Davidia involucrata Baill.</title>
        <authorList>
            <person name="Yang H."/>
            <person name="Zhou C."/>
            <person name="Li G."/>
            <person name="Wang J."/>
            <person name="Gao P."/>
            <person name="Wang M."/>
            <person name="Wang R."/>
            <person name="Zhao Y."/>
        </authorList>
    </citation>
    <scope>NUCLEOTIDE SEQUENCE</scope>
    <source>
        <tissue evidence="2">Mixed with DoveR01_LX</tissue>
    </source>
</reference>
<feature type="region of interest" description="Disordered" evidence="1">
    <location>
        <begin position="70"/>
        <end position="136"/>
    </location>
</feature>
<sequence>MDQRKNQFQSLGICHRLIKFTMESLTVLALKPFTLGSPVCYVLAICHRLLDFIMQSLAAQAVKPVTLGPSVQRGLARPPHSDASQNAMSGSASDRNVQPMAHGLPCEGKSPRARVESEQAGATETSASGLSHLDKQ</sequence>
<proteinExistence type="predicted"/>
<feature type="compositionally biased region" description="Polar residues" evidence="1">
    <location>
        <begin position="120"/>
        <end position="129"/>
    </location>
</feature>
<evidence type="ECO:0000313" key="2">
    <source>
        <dbReference type="EMBL" id="MPA73340.1"/>
    </source>
</evidence>
<dbReference type="EMBL" id="GHES01042781">
    <property type="protein sequence ID" value="MPA73340.1"/>
    <property type="molecule type" value="Transcribed_RNA"/>
</dbReference>
<gene>
    <name evidence="2" type="ORF">Din_042781</name>
</gene>
<name>A0A5B7BWV5_DAVIN</name>
<organism evidence="2">
    <name type="scientific">Davidia involucrata</name>
    <name type="common">Dove tree</name>
    <dbReference type="NCBI Taxonomy" id="16924"/>
    <lineage>
        <taxon>Eukaryota</taxon>
        <taxon>Viridiplantae</taxon>
        <taxon>Streptophyta</taxon>
        <taxon>Embryophyta</taxon>
        <taxon>Tracheophyta</taxon>
        <taxon>Spermatophyta</taxon>
        <taxon>Magnoliopsida</taxon>
        <taxon>eudicotyledons</taxon>
        <taxon>Gunneridae</taxon>
        <taxon>Pentapetalae</taxon>
        <taxon>asterids</taxon>
        <taxon>Cornales</taxon>
        <taxon>Nyssaceae</taxon>
        <taxon>Davidia</taxon>
    </lineage>
</organism>
<protein>
    <submittedName>
        <fullName evidence="2">Uncharacterized protein</fullName>
    </submittedName>
</protein>
<accession>A0A5B7BWV5</accession>
<feature type="compositionally biased region" description="Polar residues" evidence="1">
    <location>
        <begin position="82"/>
        <end position="96"/>
    </location>
</feature>